<dbReference type="NCBIfam" id="TIGR00165">
    <property type="entry name" value="S18"/>
    <property type="match status" value="1"/>
</dbReference>
<sequence>MARIVRKKLFVRKRPCQFCSSKSPVNYVDYKNEELLSKLVNLQGRIISSRITGTCAKHQRAVALAIKRARLVAILPYIGPVKREFVKKDAVKESKQVVENTATTQETK</sequence>
<dbReference type="PANTHER" id="PTHR13479:SF40">
    <property type="entry name" value="SMALL RIBOSOMAL SUBUNIT PROTEIN BS18M"/>
    <property type="match status" value="1"/>
</dbReference>
<dbReference type="PRINTS" id="PR00974">
    <property type="entry name" value="RIBOSOMALS18"/>
</dbReference>
<keyword evidence="3 4" id="KW-0687">Ribonucleoprotein</keyword>
<evidence type="ECO:0000256" key="1">
    <source>
        <dbReference type="ARBA" id="ARBA00005589"/>
    </source>
</evidence>
<keyword evidence="4" id="KW-0694">RNA-binding</keyword>
<dbReference type="HAMAP" id="MF_00270">
    <property type="entry name" value="Ribosomal_bS18"/>
    <property type="match status" value="1"/>
</dbReference>
<organism evidence="6 7">
    <name type="scientific">Mycoplasmopsis arginini</name>
    <name type="common">Mycoplasma arginini</name>
    <dbReference type="NCBI Taxonomy" id="2094"/>
    <lineage>
        <taxon>Bacteria</taxon>
        <taxon>Bacillati</taxon>
        <taxon>Mycoplasmatota</taxon>
        <taxon>Mycoplasmoidales</taxon>
        <taxon>Metamycoplasmataceae</taxon>
        <taxon>Mycoplasmopsis</taxon>
    </lineage>
</organism>
<dbReference type="Gene3D" id="4.10.640.10">
    <property type="entry name" value="Ribosomal protein S18"/>
    <property type="match status" value="1"/>
</dbReference>
<gene>
    <name evidence="4 6" type="primary">rpsR</name>
    <name evidence="6" type="ORF">V2E25_02560</name>
</gene>
<evidence type="ECO:0000256" key="2">
    <source>
        <dbReference type="ARBA" id="ARBA00022980"/>
    </source>
</evidence>
<protein>
    <recommendedName>
        <fullName evidence="4">Small ribosomal subunit protein bS18</fullName>
    </recommendedName>
</protein>
<evidence type="ECO:0000313" key="6">
    <source>
        <dbReference type="EMBL" id="WVN21838.1"/>
    </source>
</evidence>
<dbReference type="Pfam" id="PF01084">
    <property type="entry name" value="Ribosomal_S18"/>
    <property type="match status" value="1"/>
</dbReference>
<evidence type="ECO:0000313" key="7">
    <source>
        <dbReference type="Proteomes" id="UP001432074"/>
    </source>
</evidence>
<dbReference type="PANTHER" id="PTHR13479">
    <property type="entry name" value="30S RIBOSOMAL PROTEIN S18"/>
    <property type="match status" value="1"/>
</dbReference>
<comment type="function">
    <text evidence="4">Binds as a heterodimer with protein bS6 to the central domain of the 16S rRNA, where it helps stabilize the platform of the 30S subunit.</text>
</comment>
<proteinExistence type="inferred from homology"/>
<dbReference type="GO" id="GO:0005840">
    <property type="term" value="C:ribosome"/>
    <property type="evidence" value="ECO:0007669"/>
    <property type="project" value="UniProtKB-KW"/>
</dbReference>
<evidence type="ECO:0000256" key="3">
    <source>
        <dbReference type="ARBA" id="ARBA00023274"/>
    </source>
</evidence>
<accession>A0ABZ2AIU8</accession>
<keyword evidence="4" id="KW-0699">rRNA-binding</keyword>
<comment type="subunit">
    <text evidence="4">Part of the 30S ribosomal subunit. Forms a tight heterodimer with protein bS6.</text>
</comment>
<dbReference type="RefSeq" id="WP_129694689.1">
    <property type="nucleotide sequence ID" value="NZ_CP143577.1"/>
</dbReference>
<dbReference type="Proteomes" id="UP001432074">
    <property type="component" value="Chromosome"/>
</dbReference>
<keyword evidence="2 4" id="KW-0689">Ribosomal protein</keyword>
<dbReference type="SUPFAM" id="SSF46911">
    <property type="entry name" value="Ribosomal protein S18"/>
    <property type="match status" value="1"/>
</dbReference>
<reference evidence="6" key="1">
    <citation type="submission" date="2024-01" db="EMBL/GenBank/DDBJ databases">
        <title>Complete genome sequence of Mycoplasma arginini type strain G 230.</title>
        <authorList>
            <person name="Spergser J."/>
        </authorList>
    </citation>
    <scope>NUCLEOTIDE SEQUENCE</scope>
    <source>
        <strain evidence="6">NCTC 10129</strain>
    </source>
</reference>
<comment type="similarity">
    <text evidence="1 4 5">Belongs to the bacterial ribosomal protein bS18 family.</text>
</comment>
<evidence type="ECO:0000256" key="4">
    <source>
        <dbReference type="HAMAP-Rule" id="MF_00270"/>
    </source>
</evidence>
<evidence type="ECO:0000256" key="5">
    <source>
        <dbReference type="RuleBase" id="RU003910"/>
    </source>
</evidence>
<dbReference type="InterPro" id="IPR036870">
    <property type="entry name" value="Ribosomal_bS18_sf"/>
</dbReference>
<name>A0ABZ2AIU8_MYCAR</name>
<dbReference type="EMBL" id="CP143577">
    <property type="protein sequence ID" value="WVN21838.1"/>
    <property type="molecule type" value="Genomic_DNA"/>
</dbReference>
<keyword evidence="7" id="KW-1185">Reference proteome</keyword>
<dbReference type="InterPro" id="IPR001648">
    <property type="entry name" value="Ribosomal_bS18"/>
</dbReference>